<feature type="domain" description="AMP-binding enzyme C-terminal" evidence="10">
    <location>
        <begin position="235"/>
        <end position="310"/>
    </location>
</feature>
<dbReference type="InterPro" id="IPR045851">
    <property type="entry name" value="AMP-bd_C_sf"/>
</dbReference>
<feature type="domain" description="AMP-dependent synthetase/ligase" evidence="9">
    <location>
        <begin position="9"/>
        <end position="185"/>
    </location>
</feature>
<evidence type="ECO:0000256" key="7">
    <source>
        <dbReference type="ARBA" id="ARBA00080667"/>
    </source>
</evidence>
<keyword evidence="2" id="KW-0436">Ligase</keyword>
<dbReference type="InterPro" id="IPR042099">
    <property type="entry name" value="ANL_N_sf"/>
</dbReference>
<evidence type="ECO:0000313" key="11">
    <source>
        <dbReference type="EMBL" id="BCO34861.1"/>
    </source>
</evidence>
<reference evidence="11 12" key="1">
    <citation type="submission" date="2020-12" db="EMBL/GenBank/DDBJ databases">
        <title>Complete genome sequence of Mycobacterium heckeshornense JCM 15655T, closely related to a pathogenic non-tuberculous mycobacterial species Mycobacterium xenopi.</title>
        <authorList>
            <person name="Yoshida M."/>
            <person name="Fukano H."/>
            <person name="Asakura T."/>
            <person name="Suzuki M."/>
            <person name="Hoshino Y."/>
        </authorList>
    </citation>
    <scope>NUCLEOTIDE SEQUENCE [LARGE SCALE GENOMIC DNA]</scope>
    <source>
        <strain evidence="11 12">JCM 15655</strain>
    </source>
</reference>
<dbReference type="PANTHER" id="PTHR43767:SF12">
    <property type="entry name" value="AMP-DEPENDENT SYNTHETASE AND LIGASE"/>
    <property type="match status" value="1"/>
</dbReference>
<evidence type="ECO:0000259" key="9">
    <source>
        <dbReference type="Pfam" id="PF00501"/>
    </source>
</evidence>
<dbReference type="Pfam" id="PF00501">
    <property type="entry name" value="AMP-binding"/>
    <property type="match status" value="1"/>
</dbReference>
<organism evidence="11 12">
    <name type="scientific">Mycobacterium heckeshornense</name>
    <dbReference type="NCBI Taxonomy" id="110505"/>
    <lineage>
        <taxon>Bacteria</taxon>
        <taxon>Bacillati</taxon>
        <taxon>Actinomycetota</taxon>
        <taxon>Actinomycetes</taxon>
        <taxon>Mycobacteriales</taxon>
        <taxon>Mycobacteriaceae</taxon>
        <taxon>Mycobacterium</taxon>
    </lineage>
</organism>
<proteinExistence type="inferred from homology"/>
<dbReference type="Pfam" id="PF13193">
    <property type="entry name" value="AMP-binding_C"/>
    <property type="match status" value="1"/>
</dbReference>
<evidence type="ECO:0000256" key="8">
    <source>
        <dbReference type="ARBA" id="ARBA00083882"/>
    </source>
</evidence>
<dbReference type="InterPro" id="IPR000873">
    <property type="entry name" value="AMP-dep_synth/lig_dom"/>
</dbReference>
<dbReference type="Proteomes" id="UP000595446">
    <property type="component" value="Chromosome"/>
</dbReference>
<comment type="similarity">
    <text evidence="1">Belongs to the ATP-dependent AMP-binding enzyme family.</text>
</comment>
<sequence>MNCTVAGELFDFRDDDVGMAVLPMFHVFGLSSVLNVTVRFGGTLVLVPRFDAQAVIEQLARHRCTIFSGVPTMYFALLQADADGRDLSALRVGISGGAAIPGEVIRAFEEKFPGVVILEGYGLSETASTTTFNISAEQRKVLSIGKPIWGVEVRVVDENDDELPPGPDNVGEIVIREHNVMKGYYKKPEATAEAFRHGWFHTGDLAYRDEDGYLFIVDRKKDLVIRGGYNVYPREIEEVLFDHPGVGAAAVIGKPDEKLGQEVLAFVVPKDGVTLMPDEVIAYCKQRLAAYKYPREVRIIDELPMGPTGKVLKKELRL</sequence>
<comment type="catalytic activity">
    <reaction evidence="4">
        <text>a long-chain fatty acid + ATP + CoA = a long-chain fatty acyl-CoA + AMP + diphosphate</text>
        <dbReference type="Rhea" id="RHEA:15421"/>
        <dbReference type="ChEBI" id="CHEBI:30616"/>
        <dbReference type="ChEBI" id="CHEBI:33019"/>
        <dbReference type="ChEBI" id="CHEBI:57287"/>
        <dbReference type="ChEBI" id="CHEBI:57560"/>
        <dbReference type="ChEBI" id="CHEBI:83139"/>
        <dbReference type="ChEBI" id="CHEBI:456215"/>
        <dbReference type="EC" id="6.2.1.3"/>
    </reaction>
</comment>
<accession>A0A7R7TU50</accession>
<evidence type="ECO:0000256" key="3">
    <source>
        <dbReference type="ARBA" id="ARBA00026121"/>
    </source>
</evidence>
<evidence type="ECO:0000256" key="4">
    <source>
        <dbReference type="ARBA" id="ARBA00036813"/>
    </source>
</evidence>
<evidence type="ECO:0000256" key="6">
    <source>
        <dbReference type="ARBA" id="ARBA00076959"/>
    </source>
</evidence>
<dbReference type="GO" id="GO:0004467">
    <property type="term" value="F:long-chain fatty acid-CoA ligase activity"/>
    <property type="evidence" value="ECO:0007669"/>
    <property type="project" value="UniProtKB-EC"/>
</dbReference>
<protein>
    <recommendedName>
        <fullName evidence="5">Long-chain-fatty-acid--CoA ligase FadD13</fullName>
        <ecNumber evidence="3">6.2.1.3</ecNumber>
    </recommendedName>
    <alternativeName>
        <fullName evidence="6">Fatty acyl-CoA ligase</fullName>
    </alternativeName>
    <alternativeName>
        <fullName evidence="8">Fatty acyl-CoA synthetase</fullName>
    </alternativeName>
    <alternativeName>
        <fullName evidence="7">Very-long-chain fatty-acyl-CoA synthetase</fullName>
    </alternativeName>
</protein>
<evidence type="ECO:0000259" key="10">
    <source>
        <dbReference type="Pfam" id="PF13193"/>
    </source>
</evidence>
<dbReference type="Gene3D" id="3.30.300.30">
    <property type="match status" value="1"/>
</dbReference>
<dbReference type="PANTHER" id="PTHR43767">
    <property type="entry name" value="LONG-CHAIN-FATTY-ACID--COA LIGASE"/>
    <property type="match status" value="1"/>
</dbReference>
<dbReference type="SUPFAM" id="SSF56801">
    <property type="entry name" value="Acetyl-CoA synthetase-like"/>
    <property type="match status" value="1"/>
</dbReference>
<keyword evidence="12" id="KW-1185">Reference proteome</keyword>
<evidence type="ECO:0000256" key="1">
    <source>
        <dbReference type="ARBA" id="ARBA00006432"/>
    </source>
</evidence>
<evidence type="ECO:0000256" key="2">
    <source>
        <dbReference type="ARBA" id="ARBA00022598"/>
    </source>
</evidence>
<dbReference type="EC" id="6.2.1.3" evidence="3"/>
<gene>
    <name evidence="11" type="ORF">MHEC_12940</name>
</gene>
<dbReference type="InterPro" id="IPR025110">
    <property type="entry name" value="AMP-bd_C"/>
</dbReference>
<name>A0A7R7TU50_9MYCO</name>
<dbReference type="InterPro" id="IPR050237">
    <property type="entry name" value="ATP-dep_AMP-bd_enzyme"/>
</dbReference>
<evidence type="ECO:0000256" key="5">
    <source>
        <dbReference type="ARBA" id="ARBA00069710"/>
    </source>
</evidence>
<dbReference type="Gene3D" id="3.40.50.12780">
    <property type="entry name" value="N-terminal domain of ligase-like"/>
    <property type="match status" value="1"/>
</dbReference>
<evidence type="ECO:0000313" key="12">
    <source>
        <dbReference type="Proteomes" id="UP000595446"/>
    </source>
</evidence>
<dbReference type="FunFam" id="3.30.300.30:FF:000008">
    <property type="entry name" value="2,3-dihydroxybenzoate-AMP ligase"/>
    <property type="match status" value="1"/>
</dbReference>
<dbReference type="EMBL" id="AP024237">
    <property type="protein sequence ID" value="BCO34861.1"/>
    <property type="molecule type" value="Genomic_DNA"/>
</dbReference>
<dbReference type="AlphaFoldDB" id="A0A7R7TU50"/>